<gene>
    <name evidence="3" type="ORF">PQO03_00810</name>
</gene>
<keyword evidence="2" id="KW-1133">Transmembrane helix</keyword>
<evidence type="ECO:0000256" key="2">
    <source>
        <dbReference type="SAM" id="Phobius"/>
    </source>
</evidence>
<feature type="region of interest" description="Disordered" evidence="1">
    <location>
        <begin position="1"/>
        <end position="24"/>
    </location>
</feature>
<dbReference type="RefSeq" id="WP_274150570.1">
    <property type="nucleotide sequence ID" value="NZ_CP117811.1"/>
</dbReference>
<sequence length="85" mass="9614">MDSLQQDKNKKDQPDTASLSEKKAQISQDFKKLSSAQQAKILKQQNPEAFAKLNKEIVARTAIFRKIMHGVTIILGAGIVYYLFF</sequence>
<keyword evidence="4" id="KW-1185">Reference proteome</keyword>
<feature type="transmembrane region" description="Helical" evidence="2">
    <location>
        <begin position="67"/>
        <end position="84"/>
    </location>
</feature>
<evidence type="ECO:0000313" key="4">
    <source>
        <dbReference type="Proteomes" id="UP001214250"/>
    </source>
</evidence>
<dbReference type="Proteomes" id="UP001214250">
    <property type="component" value="Chromosome 1"/>
</dbReference>
<keyword evidence="2" id="KW-0472">Membrane</keyword>
<keyword evidence="2" id="KW-0812">Transmembrane</keyword>
<accession>A0ABY7VTF1</accession>
<protein>
    <submittedName>
        <fullName evidence="3">Uncharacterized protein</fullName>
    </submittedName>
</protein>
<reference evidence="3 4" key="1">
    <citation type="submission" date="2023-02" db="EMBL/GenBank/DDBJ databases">
        <title>Genome sequence of Lentisphaera profundi SAORIC-696.</title>
        <authorList>
            <person name="Kim e."/>
            <person name="Cho J.-C."/>
            <person name="Choi A."/>
            <person name="Kang I."/>
        </authorList>
    </citation>
    <scope>NUCLEOTIDE SEQUENCE [LARGE SCALE GENOMIC DNA]</scope>
    <source>
        <strain evidence="3 4">SAORIC-696</strain>
    </source>
</reference>
<organism evidence="3 4">
    <name type="scientific">Lentisphaera profundi</name>
    <dbReference type="NCBI Taxonomy" id="1658616"/>
    <lineage>
        <taxon>Bacteria</taxon>
        <taxon>Pseudomonadati</taxon>
        <taxon>Lentisphaerota</taxon>
        <taxon>Lentisphaeria</taxon>
        <taxon>Lentisphaerales</taxon>
        <taxon>Lentisphaeraceae</taxon>
        <taxon>Lentisphaera</taxon>
    </lineage>
</organism>
<proteinExistence type="predicted"/>
<dbReference type="EMBL" id="CP117811">
    <property type="protein sequence ID" value="WDE96505.1"/>
    <property type="molecule type" value="Genomic_DNA"/>
</dbReference>
<name>A0ABY7VTF1_9BACT</name>
<evidence type="ECO:0000313" key="3">
    <source>
        <dbReference type="EMBL" id="WDE96505.1"/>
    </source>
</evidence>
<evidence type="ECO:0000256" key="1">
    <source>
        <dbReference type="SAM" id="MobiDB-lite"/>
    </source>
</evidence>